<proteinExistence type="predicted"/>
<feature type="chain" id="PRO_5014747693" description="DUF5648 domain-containing protein" evidence="5">
    <location>
        <begin position="36"/>
        <end position="766"/>
    </location>
</feature>
<dbReference type="EMBL" id="PEBK01000007">
    <property type="protein sequence ID" value="PJM74919.1"/>
    <property type="molecule type" value="Genomic_DNA"/>
</dbReference>
<dbReference type="InterPro" id="IPR013378">
    <property type="entry name" value="InlB-like_B-rpt"/>
</dbReference>
<dbReference type="RefSeq" id="WP_100513398.1">
    <property type="nucleotide sequence ID" value="NZ_PEBK01000007.1"/>
</dbReference>
<dbReference type="PANTHER" id="PTHR47566">
    <property type="match status" value="1"/>
</dbReference>
<keyword evidence="3" id="KW-0677">Repeat</keyword>
<keyword evidence="5" id="KW-0732">Signal</keyword>
<name>A0A2M9HDM3_9BIFI</name>
<feature type="signal peptide" evidence="5">
    <location>
        <begin position="1"/>
        <end position="35"/>
    </location>
</feature>
<evidence type="ECO:0000259" key="6">
    <source>
        <dbReference type="Pfam" id="PF18885"/>
    </source>
</evidence>
<evidence type="ECO:0000256" key="2">
    <source>
        <dbReference type="ARBA" id="ARBA00022614"/>
    </source>
</evidence>
<organism evidence="7 8">
    <name type="scientific">Bifidobacterium simiarum</name>
    <dbReference type="NCBI Taxonomy" id="2045441"/>
    <lineage>
        <taxon>Bacteria</taxon>
        <taxon>Bacillati</taxon>
        <taxon>Actinomycetota</taxon>
        <taxon>Actinomycetes</taxon>
        <taxon>Bifidobacteriales</taxon>
        <taxon>Bifidobacteriaceae</taxon>
        <taxon>Bifidobacterium</taxon>
    </lineage>
</organism>
<dbReference type="Gene3D" id="3.80.10.10">
    <property type="entry name" value="Ribonuclease Inhibitor"/>
    <property type="match status" value="2"/>
</dbReference>
<feature type="region of interest" description="Disordered" evidence="4">
    <location>
        <begin position="303"/>
        <end position="322"/>
    </location>
</feature>
<evidence type="ECO:0000256" key="4">
    <source>
        <dbReference type="SAM" id="MobiDB-lite"/>
    </source>
</evidence>
<dbReference type="GO" id="GO:0030313">
    <property type="term" value="C:cell envelope"/>
    <property type="evidence" value="ECO:0007669"/>
    <property type="project" value="UniProtKB-SubCell"/>
</dbReference>
<dbReference type="InterPro" id="IPR042229">
    <property type="entry name" value="Listeria/Bacterioides_rpt_sf"/>
</dbReference>
<dbReference type="Gene3D" id="2.60.40.4270">
    <property type="entry name" value="Listeria-Bacteroides repeat domain"/>
    <property type="match status" value="1"/>
</dbReference>
<dbReference type="NCBIfam" id="TIGR02543">
    <property type="entry name" value="List_Bact_rpt"/>
    <property type="match status" value="1"/>
</dbReference>
<dbReference type="InterPro" id="IPR043708">
    <property type="entry name" value="DUF5648"/>
</dbReference>
<evidence type="ECO:0000256" key="3">
    <source>
        <dbReference type="ARBA" id="ARBA00022737"/>
    </source>
</evidence>
<keyword evidence="2" id="KW-0433">Leucine-rich repeat</keyword>
<dbReference type="SUPFAM" id="SSF52058">
    <property type="entry name" value="L domain-like"/>
    <property type="match status" value="1"/>
</dbReference>
<comment type="caution">
    <text evidence="7">The sequence shown here is derived from an EMBL/GenBank/DDBJ whole genome shotgun (WGS) entry which is preliminary data.</text>
</comment>
<dbReference type="SMART" id="SM00364">
    <property type="entry name" value="LRR_BAC"/>
    <property type="match status" value="4"/>
</dbReference>
<dbReference type="OrthoDB" id="5619888at2"/>
<protein>
    <recommendedName>
        <fullName evidence="6">DUF5648 domain-containing protein</fullName>
    </recommendedName>
</protein>
<dbReference type="Pfam" id="PF18885">
    <property type="entry name" value="DUF5648"/>
    <property type="match status" value="1"/>
</dbReference>
<evidence type="ECO:0000313" key="8">
    <source>
        <dbReference type="Proteomes" id="UP000231451"/>
    </source>
</evidence>
<dbReference type="InterPro" id="IPR032675">
    <property type="entry name" value="LRR_dom_sf"/>
</dbReference>
<evidence type="ECO:0000256" key="5">
    <source>
        <dbReference type="SAM" id="SignalP"/>
    </source>
</evidence>
<sequence length="766" mass="83197">MRTGRPAYLSRLWRIGIGAVASVATLLPMGAVANAAEEGAKGSAAASASTAAGGASAAAGDIPINATNFPDAEFRKMMTGEFDADGSGVVGYDENEDGVLSLSERNSVTDMDIPSDVKSAKGIEFFSNLSKLMVSSTSLSSLDVSHNSKLKELDAGNANGLASLKLNNPQLTTLNVINNRLTSLDLSHTPKLESLDVSFNALTSLDLSHVPNLVTLNAMFDRLSSLGLTHNLQLTALDVSGNKLSSLDLSHNSKLKNLDISETPMSSIDLSKNSELVSFTAKESHMSSLTFKHNPKLSAVTVTGYEDPKNPRNNRRGHLSSVDLSGAPQLTKLDLALNQLSKIDVSHNPRIQELILERNYLTTLDLSRNRDLRQLYAGGNRLTKLDVSRNPLLQNIGVYNNRLTALDVSHNSQLQGLGIGNDDYRYDGSSNNHLTFIDVSQNPDLDGIGSFGDYLLAYRDSGKKPSGWYMGTFDKQKPYPVNGRSLNLKKLIPQFDMSKVSNIKGGSISPVGVIAPSAGAKAGAIVSYDYKGALGTLHASVSFTMKGAPAPVVYRTVAFNSNGGSKVASQKVANGAKVAQPKNPTRAGYAFAGWYYGNAKWDFNRGVTANITLTAKWTKNATPSKPTVKQVPVYRVYNRRSGLHHYTTNRAEKDMLVRLGWRDESRKAASFITVSKDTPGARPVYREYNRRTGNHNWTLNKAEHDMLVRLGWKNEGVAWYAPSSGKNVYRLYSRNSGEHVYTMSYGEYVAVQRAGWRGEGVAWKSL</sequence>
<keyword evidence="8" id="KW-1185">Reference proteome</keyword>
<dbReference type="AlphaFoldDB" id="A0A2M9HDM3"/>
<dbReference type="Pfam" id="PF09479">
    <property type="entry name" value="Flg_new"/>
    <property type="match status" value="1"/>
</dbReference>
<comment type="subcellular location">
    <subcellularLocation>
        <location evidence="1">Cell envelope</location>
    </subcellularLocation>
</comment>
<dbReference type="Proteomes" id="UP000231451">
    <property type="component" value="Unassembled WGS sequence"/>
</dbReference>
<gene>
    <name evidence="7" type="ORF">CSQ87_08230</name>
</gene>
<evidence type="ECO:0000256" key="1">
    <source>
        <dbReference type="ARBA" id="ARBA00004196"/>
    </source>
</evidence>
<feature type="domain" description="DUF5648" evidence="6">
    <location>
        <begin position="632"/>
        <end position="765"/>
    </location>
</feature>
<accession>A0A2M9HDM3</accession>
<evidence type="ECO:0000313" key="7">
    <source>
        <dbReference type="EMBL" id="PJM74919.1"/>
    </source>
</evidence>
<reference evidence="7 8" key="1">
    <citation type="submission" date="2017-10" db="EMBL/GenBank/DDBJ databases">
        <title>Draft genome sequences of strains TRE 1, TRE 9, TRE H and TRI 7, isolated from tamarins, belonging to four potential novel Bifidobacterium species.</title>
        <authorList>
            <person name="Mattarelli P."/>
            <person name="Modesto M."/>
            <person name="Puglisi E."/>
            <person name="Morelli L."/>
            <person name="Spezio C."/>
            <person name="Bonetti A."/>
            <person name="Sandri C."/>
        </authorList>
    </citation>
    <scope>NUCLEOTIDE SEQUENCE [LARGE SCALE GENOMIC DNA]</scope>
    <source>
        <strain evidence="8">TRI7</strain>
    </source>
</reference>
<dbReference type="InterPro" id="IPR052574">
    <property type="entry name" value="CDIRP"/>
</dbReference>
<dbReference type="PANTHER" id="PTHR47566:SF1">
    <property type="entry name" value="PROTEIN NUD1"/>
    <property type="match status" value="1"/>
</dbReference>
<dbReference type="GO" id="GO:0035591">
    <property type="term" value="F:signaling adaptor activity"/>
    <property type="evidence" value="ECO:0007669"/>
    <property type="project" value="TreeGrafter"/>
</dbReference>